<keyword evidence="2" id="KW-0472">Membrane</keyword>
<dbReference type="PANTHER" id="PTHR20859:SF54">
    <property type="entry name" value="INTERFERON ALPHA_BETA RECEPTOR 1"/>
    <property type="match status" value="1"/>
</dbReference>
<dbReference type="Gene3D" id="2.60.40.10">
    <property type="entry name" value="Immunoglobulins"/>
    <property type="match status" value="4"/>
</dbReference>
<dbReference type="InterPro" id="IPR015373">
    <property type="entry name" value="Interferon/interleukin_rcp_dom"/>
</dbReference>
<keyword evidence="2" id="KW-0812">Transmembrane</keyword>
<feature type="transmembrane region" description="Helical" evidence="2">
    <location>
        <begin position="461"/>
        <end position="486"/>
    </location>
</feature>
<dbReference type="Ensembl" id="ENSSPUT00000017388.1">
    <property type="protein sequence ID" value="ENSSPUP00000016316.1"/>
    <property type="gene ID" value="ENSSPUG00000012631.1"/>
</dbReference>
<dbReference type="OMA" id="YCINTTV"/>
<dbReference type="InterPro" id="IPR050650">
    <property type="entry name" value="Type-II_Cytokine-TF_Rcpt"/>
</dbReference>
<dbReference type="GO" id="GO:0006357">
    <property type="term" value="P:regulation of transcription by RNA polymerase II"/>
    <property type="evidence" value="ECO:0007669"/>
    <property type="project" value="Ensembl"/>
</dbReference>
<dbReference type="PROSITE" id="PS50853">
    <property type="entry name" value="FN3"/>
    <property type="match status" value="1"/>
</dbReference>
<accession>A0A8D0H818</accession>
<feature type="domain" description="Fibronectin type-III" evidence="4">
    <location>
        <begin position="359"/>
        <end position="457"/>
    </location>
</feature>
<keyword evidence="6" id="KW-1185">Reference proteome</keyword>
<protein>
    <submittedName>
        <fullName evidence="5">Interferon alpha and beta receptor subunit 1</fullName>
    </submittedName>
</protein>
<gene>
    <name evidence="5" type="primary">IFNAR1</name>
</gene>
<evidence type="ECO:0000313" key="5">
    <source>
        <dbReference type="Ensembl" id="ENSSPUP00000016316.1"/>
    </source>
</evidence>
<dbReference type="Proteomes" id="UP000694392">
    <property type="component" value="Unplaced"/>
</dbReference>
<dbReference type="GO" id="GO:0035458">
    <property type="term" value="P:cellular response to interferon-beta"/>
    <property type="evidence" value="ECO:0007669"/>
    <property type="project" value="Ensembl"/>
</dbReference>
<evidence type="ECO:0000313" key="6">
    <source>
        <dbReference type="Proteomes" id="UP000694392"/>
    </source>
</evidence>
<feature type="region of interest" description="Disordered" evidence="1">
    <location>
        <begin position="545"/>
        <end position="580"/>
    </location>
</feature>
<name>A0A8D0H818_SPHPU</name>
<dbReference type="Pfam" id="PF09294">
    <property type="entry name" value="Interfer-bind"/>
    <property type="match status" value="2"/>
</dbReference>
<sequence>MAALLLVVTALGSAPRCTGQMNLKSPQNVSVHIVNTNFTLKWDWDIRNDPNVTFSAHYQRQKFEDEDYETVLCKNGKLDYGENGTNWTAVSGCQNVMLTECDFSAFMLTECDFSAISCFLDCYNVHIRAQKGEENSQWSSIFQFAPDQIAEIGPPGVQLKSTDGIVKINISPPETNQKRKMWPNDLRYTYRVVYWKNSSNSEPKNIIIFPRDEFTDFAPETTYCLKVQAYIKFPPKDGFFSPEYCITTDKVWNGLPRPAKLNIHALNMKFLLKWDNQYDQNVSFTVQCLSGFFRKLYEDYSHNWDTVLGCNNITIAQCDFSSAVHFSGTYELRVQAMSGSNKSHWNTITFDPKKQNEIGPPSIKVNASNELLRVLVFAPGESENKSMSEFYDLSYRVFYWKNSSDAEGKPKVEKQPSFTIPGLTASTLYCLKVQAFSPGDNKDGHFSSMICVRTLDGEASFLFILGVFGVAILATFIVIMFSFGLYRKIKYVFFPSIKSPSNIENIGRPTSSSPYLLTSEESTEKCCIVDNILIEEETIQTTLKDYNHSKQSSRDSGNYSNEDDTSGSRTSQESSGQYTV</sequence>
<evidence type="ECO:0000259" key="4">
    <source>
        <dbReference type="PROSITE" id="PS50853"/>
    </source>
</evidence>
<dbReference type="GO" id="GO:0007259">
    <property type="term" value="P:cell surface receptor signaling pathway via JAK-STAT"/>
    <property type="evidence" value="ECO:0007669"/>
    <property type="project" value="Ensembl"/>
</dbReference>
<dbReference type="GO" id="GO:1900182">
    <property type="term" value="P:positive regulation of protein localization to nucleus"/>
    <property type="evidence" value="ECO:0007669"/>
    <property type="project" value="Ensembl"/>
</dbReference>
<keyword evidence="2" id="KW-1133">Transmembrane helix</keyword>
<dbReference type="InterPro" id="IPR036116">
    <property type="entry name" value="FN3_sf"/>
</dbReference>
<dbReference type="GO" id="GO:0005886">
    <property type="term" value="C:plasma membrane"/>
    <property type="evidence" value="ECO:0007669"/>
    <property type="project" value="Ensembl"/>
</dbReference>
<dbReference type="GO" id="GO:0008269">
    <property type="term" value="F:JAK pathway signal transduction adaptor activity"/>
    <property type="evidence" value="ECO:0007669"/>
    <property type="project" value="Ensembl"/>
</dbReference>
<dbReference type="GeneTree" id="ENSGT00940000158406"/>
<feature type="signal peptide" evidence="3">
    <location>
        <begin position="1"/>
        <end position="19"/>
    </location>
</feature>
<dbReference type="GO" id="GO:0043235">
    <property type="term" value="C:receptor complex"/>
    <property type="evidence" value="ECO:0007669"/>
    <property type="project" value="Ensembl"/>
</dbReference>
<dbReference type="InterPro" id="IPR003961">
    <property type="entry name" value="FN3_dom"/>
</dbReference>
<dbReference type="AlphaFoldDB" id="A0A8D0H818"/>
<dbReference type="PANTHER" id="PTHR20859">
    <property type="entry name" value="INTERFERON/INTERLEUKIN RECEPTOR"/>
    <property type="match status" value="1"/>
</dbReference>
<evidence type="ECO:0000256" key="3">
    <source>
        <dbReference type="SAM" id="SignalP"/>
    </source>
</evidence>
<organism evidence="5 6">
    <name type="scientific">Sphenodon punctatus</name>
    <name type="common">Tuatara</name>
    <name type="synonym">Hatteria punctata</name>
    <dbReference type="NCBI Taxonomy" id="8508"/>
    <lineage>
        <taxon>Eukaryota</taxon>
        <taxon>Metazoa</taxon>
        <taxon>Chordata</taxon>
        <taxon>Craniata</taxon>
        <taxon>Vertebrata</taxon>
        <taxon>Euteleostomi</taxon>
        <taxon>Lepidosauria</taxon>
        <taxon>Sphenodontia</taxon>
        <taxon>Sphenodontidae</taxon>
        <taxon>Sphenodon</taxon>
    </lineage>
</organism>
<reference evidence="5" key="1">
    <citation type="submission" date="2025-08" db="UniProtKB">
        <authorList>
            <consortium name="Ensembl"/>
        </authorList>
    </citation>
    <scope>IDENTIFICATION</scope>
</reference>
<evidence type="ECO:0000256" key="1">
    <source>
        <dbReference type="SAM" id="MobiDB-lite"/>
    </source>
</evidence>
<dbReference type="GO" id="GO:0019955">
    <property type="term" value="F:cytokine binding"/>
    <property type="evidence" value="ECO:0007669"/>
    <property type="project" value="Ensembl"/>
</dbReference>
<dbReference type="GO" id="GO:1901857">
    <property type="term" value="P:positive regulation of cellular respiration"/>
    <property type="evidence" value="ECO:0007669"/>
    <property type="project" value="Ensembl"/>
</dbReference>
<proteinExistence type="predicted"/>
<feature type="chain" id="PRO_5034947960" evidence="3">
    <location>
        <begin position="20"/>
        <end position="580"/>
    </location>
</feature>
<dbReference type="CDD" id="cd00063">
    <property type="entry name" value="FN3"/>
    <property type="match status" value="1"/>
</dbReference>
<dbReference type="GO" id="GO:0004905">
    <property type="term" value="F:type I interferon receptor activity"/>
    <property type="evidence" value="ECO:0007669"/>
    <property type="project" value="Ensembl"/>
</dbReference>
<dbReference type="InterPro" id="IPR013783">
    <property type="entry name" value="Ig-like_fold"/>
</dbReference>
<evidence type="ECO:0000256" key="2">
    <source>
        <dbReference type="SAM" id="Phobius"/>
    </source>
</evidence>
<feature type="compositionally biased region" description="Polar residues" evidence="1">
    <location>
        <begin position="567"/>
        <end position="580"/>
    </location>
</feature>
<dbReference type="Pfam" id="PF01108">
    <property type="entry name" value="Tissue_fac"/>
    <property type="match status" value="2"/>
</dbReference>
<reference evidence="5" key="2">
    <citation type="submission" date="2025-09" db="UniProtKB">
        <authorList>
            <consortium name="Ensembl"/>
        </authorList>
    </citation>
    <scope>IDENTIFICATION</scope>
</reference>
<keyword evidence="3" id="KW-0732">Signal</keyword>
<dbReference type="SUPFAM" id="SSF49265">
    <property type="entry name" value="Fibronectin type III"/>
    <property type="match status" value="4"/>
</dbReference>